<dbReference type="VEuPathDB" id="AmoebaDB:EHI_131000"/>
<dbReference type="AlphaFoldDB" id="A0A5K1U199"/>
<protein>
    <recommendedName>
        <fullName evidence="5">CYRIA/CYRIB Rac1 binding domain-containing protein</fullName>
    </recommendedName>
</protein>
<name>A0A5K1U199_ENTHI</name>
<organism evidence="6 7">
    <name type="scientific">Entamoeba histolytica</name>
    <dbReference type="NCBI Taxonomy" id="5759"/>
    <lineage>
        <taxon>Eukaryota</taxon>
        <taxon>Amoebozoa</taxon>
        <taxon>Evosea</taxon>
        <taxon>Archamoebae</taxon>
        <taxon>Mastigamoebida</taxon>
        <taxon>Entamoebidae</taxon>
        <taxon>Entamoeba</taxon>
    </lineage>
</organism>
<dbReference type="GO" id="GO:0031267">
    <property type="term" value="F:small GTPase binding"/>
    <property type="evidence" value="ECO:0007669"/>
    <property type="project" value="InterPro"/>
</dbReference>
<evidence type="ECO:0000313" key="7">
    <source>
        <dbReference type="Proteomes" id="UP000078387"/>
    </source>
</evidence>
<dbReference type="VEuPathDB" id="AmoebaDB:KM1_014770"/>
<comment type="similarity">
    <text evidence="2">Belongs to the CYRI family.</text>
</comment>
<dbReference type="VEuPathDB" id="AmoebaDB:EHI7A_003940"/>
<accession>A0A5K1U199</accession>
<sequence length="299" mass="33635">MGAKHSKIVAIPINFSATPSAAEQEPFQTINEVASHINEMLQKMTNYKAKETEIRAAIATPSPETEEAAWKAIIPQVQTINSFFEYSRSMKTEVVKSLRLICKLNGNDSVTQYQAVTVKLMELIDFAVQFDNKKLANPGLQNDFSYYRRSVGKMKQKHREDVVLRDEVTNQISMFFAFAAPMILCLCEALNEDIKNGLSLDNLGDWLRTVAYSCCVEAQKHGSNGIQLLRIMTGCILLYDTVVPTGAFSTKGKFNVLECVRTLQTYQEEEVALLANSLKYSTKHFNDEDTPKNIKVLLL</sequence>
<evidence type="ECO:0000256" key="3">
    <source>
        <dbReference type="ARBA" id="ARBA00023136"/>
    </source>
</evidence>
<comment type="subcellular location">
    <subcellularLocation>
        <location evidence="1">Membrane</location>
        <topology evidence="1">Lipid-anchor</topology>
    </subcellularLocation>
</comment>
<evidence type="ECO:0000256" key="4">
    <source>
        <dbReference type="ARBA" id="ARBA00023288"/>
    </source>
</evidence>
<dbReference type="PANTHER" id="PTHR12422">
    <property type="entry name" value="GH09096P"/>
    <property type="match status" value="1"/>
</dbReference>
<proteinExistence type="inferred from homology"/>
<dbReference type="VEuPathDB" id="AmoebaDB:EHI8A_002050"/>
<evidence type="ECO:0000313" key="6">
    <source>
        <dbReference type="EMBL" id="GAT93447.1"/>
    </source>
</evidence>
<evidence type="ECO:0000256" key="1">
    <source>
        <dbReference type="ARBA" id="ARBA00004635"/>
    </source>
</evidence>
<keyword evidence="4" id="KW-0449">Lipoprotein</keyword>
<comment type="caution">
    <text evidence="6">The sequence shown here is derived from an EMBL/GenBank/DDBJ whole genome shotgun (WGS) entry which is preliminary data.</text>
</comment>
<dbReference type="GO" id="GO:0030833">
    <property type="term" value="P:regulation of actin filament polymerization"/>
    <property type="evidence" value="ECO:0007669"/>
    <property type="project" value="InterPro"/>
</dbReference>
<dbReference type="EMBL" id="BDEQ01000001">
    <property type="protein sequence ID" value="GAT93447.1"/>
    <property type="molecule type" value="Genomic_DNA"/>
</dbReference>
<dbReference type="Pfam" id="PF07159">
    <property type="entry name" value="CYRIA-B_Rac1-bd"/>
    <property type="match status" value="1"/>
</dbReference>
<dbReference type="InterPro" id="IPR009828">
    <property type="entry name" value="CYRIA/CYRIB_Rac1-bd"/>
</dbReference>
<dbReference type="OMA" id="PSETDIW"/>
<evidence type="ECO:0000256" key="2">
    <source>
        <dbReference type="ARBA" id="ARBA00005778"/>
    </source>
</evidence>
<dbReference type="VEuPathDB" id="AmoebaDB:EHI5A_014110"/>
<dbReference type="GO" id="GO:0016020">
    <property type="term" value="C:membrane"/>
    <property type="evidence" value="ECO:0007669"/>
    <property type="project" value="UniProtKB-SubCell"/>
</dbReference>
<dbReference type="InterPro" id="IPR039789">
    <property type="entry name" value="CYRI"/>
</dbReference>
<reference evidence="6 7" key="1">
    <citation type="submission" date="2016-05" db="EMBL/GenBank/DDBJ databases">
        <title>First whole genome sequencing of Entamoeba histolytica HM1:IMSS-clone-6.</title>
        <authorList>
            <person name="Mukherjee Avik.K."/>
            <person name="Izumyama S."/>
            <person name="Nakada-Tsukui K."/>
            <person name="Nozaki T."/>
        </authorList>
    </citation>
    <scope>NUCLEOTIDE SEQUENCE [LARGE SCALE GENOMIC DNA]</scope>
    <source>
        <strain evidence="6 7">HM1:IMSS clone 6</strain>
    </source>
</reference>
<keyword evidence="3" id="KW-0472">Membrane</keyword>
<dbReference type="Proteomes" id="UP000078387">
    <property type="component" value="Unassembled WGS sequence"/>
</dbReference>
<gene>
    <name evidence="6" type="ORF">CL6EHI_131000</name>
</gene>
<feature type="domain" description="CYRIA/CYRIB Rac1 binding" evidence="5">
    <location>
        <begin position="14"/>
        <end position="295"/>
    </location>
</feature>
<evidence type="ECO:0000259" key="5">
    <source>
        <dbReference type="Pfam" id="PF07159"/>
    </source>
</evidence>